<evidence type="ECO:0000259" key="4">
    <source>
        <dbReference type="Pfam" id="PF00370"/>
    </source>
</evidence>
<feature type="domain" description="Carbohydrate kinase FGGY C-terminal" evidence="5">
    <location>
        <begin position="245"/>
        <end position="424"/>
    </location>
</feature>
<feature type="domain" description="Carbohydrate kinase FGGY N-terminal" evidence="4">
    <location>
        <begin position="4"/>
        <end position="231"/>
    </location>
</feature>
<keyword evidence="2" id="KW-0808">Transferase</keyword>
<dbReference type="Pfam" id="PF02782">
    <property type="entry name" value="FGGY_C"/>
    <property type="match status" value="1"/>
</dbReference>
<keyword evidence="7" id="KW-1185">Reference proteome</keyword>
<dbReference type="Proteomes" id="UP000642094">
    <property type="component" value="Unassembled WGS sequence"/>
</dbReference>
<dbReference type="EMBL" id="JACJQB010000046">
    <property type="protein sequence ID" value="MBD2189645.1"/>
    <property type="molecule type" value="Genomic_DNA"/>
</dbReference>
<comment type="caution">
    <text evidence="6">The sequence shown here is derived from an EMBL/GenBank/DDBJ whole genome shotgun (WGS) entry which is preliminary data.</text>
</comment>
<evidence type="ECO:0000259" key="5">
    <source>
        <dbReference type="Pfam" id="PF02782"/>
    </source>
</evidence>
<organism evidence="6 7">
    <name type="scientific">Pseudanabaena mucicola FACHB-723</name>
    <dbReference type="NCBI Taxonomy" id="2692860"/>
    <lineage>
        <taxon>Bacteria</taxon>
        <taxon>Bacillati</taxon>
        <taxon>Cyanobacteriota</taxon>
        <taxon>Cyanophyceae</taxon>
        <taxon>Pseudanabaenales</taxon>
        <taxon>Pseudanabaenaceae</taxon>
        <taxon>Pseudanabaena</taxon>
    </lineage>
</organism>
<dbReference type="InterPro" id="IPR018485">
    <property type="entry name" value="FGGY_C"/>
</dbReference>
<evidence type="ECO:0000313" key="7">
    <source>
        <dbReference type="Proteomes" id="UP000642094"/>
    </source>
</evidence>
<evidence type="ECO:0000256" key="2">
    <source>
        <dbReference type="ARBA" id="ARBA00022679"/>
    </source>
</evidence>
<dbReference type="InterPro" id="IPR043129">
    <property type="entry name" value="ATPase_NBD"/>
</dbReference>
<dbReference type="PANTHER" id="PTHR10196:SF80">
    <property type="entry name" value="D-RIBULOSE KINASE"/>
    <property type="match status" value="1"/>
</dbReference>
<proteinExistence type="inferred from homology"/>
<evidence type="ECO:0000256" key="3">
    <source>
        <dbReference type="ARBA" id="ARBA00022777"/>
    </source>
</evidence>
<evidence type="ECO:0000313" key="6">
    <source>
        <dbReference type="EMBL" id="MBD2189645.1"/>
    </source>
</evidence>
<protein>
    <submittedName>
        <fullName evidence="6">FGGY-family carbohydrate kinase</fullName>
    </submittedName>
</protein>
<dbReference type="Gene3D" id="3.30.420.40">
    <property type="match status" value="2"/>
</dbReference>
<dbReference type="Pfam" id="PF00370">
    <property type="entry name" value="FGGY_N"/>
    <property type="match status" value="1"/>
</dbReference>
<evidence type="ECO:0000256" key="1">
    <source>
        <dbReference type="ARBA" id="ARBA00009156"/>
    </source>
</evidence>
<dbReference type="GO" id="GO:0016301">
    <property type="term" value="F:kinase activity"/>
    <property type="evidence" value="ECO:0007669"/>
    <property type="project" value="UniProtKB-KW"/>
</dbReference>
<dbReference type="RefSeq" id="WP_190404468.1">
    <property type="nucleotide sequence ID" value="NZ_JACJQB010000046.1"/>
</dbReference>
<dbReference type="CDD" id="cd07783">
    <property type="entry name" value="ASKHA_NBD_FGGY_SePSK_AtXK1-like"/>
    <property type="match status" value="1"/>
</dbReference>
<dbReference type="PANTHER" id="PTHR10196">
    <property type="entry name" value="SUGAR KINASE"/>
    <property type="match status" value="1"/>
</dbReference>
<dbReference type="InterPro" id="IPR018484">
    <property type="entry name" value="FGGY_N"/>
</dbReference>
<reference evidence="6 7" key="1">
    <citation type="journal article" date="2020" name="ISME J.">
        <title>Comparative genomics reveals insights into cyanobacterial evolution and habitat adaptation.</title>
        <authorList>
            <person name="Chen M.Y."/>
            <person name="Teng W.K."/>
            <person name="Zhao L."/>
            <person name="Hu C.X."/>
            <person name="Zhou Y.K."/>
            <person name="Han B.P."/>
            <person name="Song L.R."/>
            <person name="Shu W.S."/>
        </authorList>
    </citation>
    <scope>NUCLEOTIDE SEQUENCE [LARGE SCALE GENOMIC DNA]</scope>
    <source>
        <strain evidence="6 7">FACHB-723</strain>
    </source>
</reference>
<dbReference type="SUPFAM" id="SSF53067">
    <property type="entry name" value="Actin-like ATPase domain"/>
    <property type="match status" value="2"/>
</dbReference>
<sequence length="425" mass="46401">MDHFLGIDFGTSGVRAIAINCDRKIIDMTRADYDIRDCQTWQFALQDVISQLSLEIRQNIKSIAIDGTSATVVLCDRNGTVMKPPMIYSDICAAELLDQVNQIAPPQHIVCSATSSFAKLIAIAQDIKPATETDQKLYLLHQADYLGYLLHGNLGISDYHNALKLGYDPILLTYPDWLQNWAAQNPAVTLPKVLAPSTPVGMIQPEIAHKLDLPKDCMIVAGTTDSNAAFLASVGCAAPAIGTAVTSLGSTMVLKVLSDRPINDSRYGIYSHRFEHPQHGCLWLVGGASNVGGAVLRQFFSDQQLSELCDRINPEIPSPLDYYPLPKTGDRFPINDPHLTPRLEPRPNDPAEFLHGLLESMARIEAQGYALLRDLGASPVQQLYTAGGGANNPVWTKIRNRNLQIPMAKSSQMEAAYGAALLALN</sequence>
<keyword evidence="3 6" id="KW-0418">Kinase</keyword>
<name>A0ABR8A1M1_9CYAN</name>
<gene>
    <name evidence="6" type="ORF">H6F41_16040</name>
</gene>
<accession>A0ABR8A1M1</accession>
<comment type="similarity">
    <text evidence="1">Belongs to the FGGY kinase family.</text>
</comment>